<evidence type="ECO:0000313" key="2">
    <source>
        <dbReference type="Proteomes" id="UP001054837"/>
    </source>
</evidence>
<protein>
    <submittedName>
        <fullName evidence="1">Uncharacterized protein</fullName>
    </submittedName>
</protein>
<dbReference type="AlphaFoldDB" id="A0AAV4UC88"/>
<keyword evidence="2" id="KW-1185">Reference proteome</keyword>
<dbReference type="Proteomes" id="UP001054837">
    <property type="component" value="Unassembled WGS sequence"/>
</dbReference>
<evidence type="ECO:0000313" key="1">
    <source>
        <dbReference type="EMBL" id="GIY55230.1"/>
    </source>
</evidence>
<dbReference type="EMBL" id="BPLQ01011073">
    <property type="protein sequence ID" value="GIY55230.1"/>
    <property type="molecule type" value="Genomic_DNA"/>
</dbReference>
<sequence length="86" mass="9481">MVVIPPHGWWQYPTRMVAIPNKVAGPDKDGGNIQQCGDNAQQVVVILNKDGGNTPTWMVAIPNKDGGNTQQGSRTGQGWWQYSTMW</sequence>
<gene>
    <name evidence="1" type="ORF">CDAR_111341</name>
</gene>
<accession>A0AAV4UC88</accession>
<proteinExistence type="predicted"/>
<name>A0AAV4UC88_9ARAC</name>
<reference evidence="1 2" key="1">
    <citation type="submission" date="2021-06" db="EMBL/GenBank/DDBJ databases">
        <title>Caerostris darwini draft genome.</title>
        <authorList>
            <person name="Kono N."/>
            <person name="Arakawa K."/>
        </authorList>
    </citation>
    <scope>NUCLEOTIDE SEQUENCE [LARGE SCALE GENOMIC DNA]</scope>
</reference>
<comment type="caution">
    <text evidence="1">The sequence shown here is derived from an EMBL/GenBank/DDBJ whole genome shotgun (WGS) entry which is preliminary data.</text>
</comment>
<organism evidence="1 2">
    <name type="scientific">Caerostris darwini</name>
    <dbReference type="NCBI Taxonomy" id="1538125"/>
    <lineage>
        <taxon>Eukaryota</taxon>
        <taxon>Metazoa</taxon>
        <taxon>Ecdysozoa</taxon>
        <taxon>Arthropoda</taxon>
        <taxon>Chelicerata</taxon>
        <taxon>Arachnida</taxon>
        <taxon>Araneae</taxon>
        <taxon>Araneomorphae</taxon>
        <taxon>Entelegynae</taxon>
        <taxon>Araneoidea</taxon>
        <taxon>Araneidae</taxon>
        <taxon>Caerostris</taxon>
    </lineage>
</organism>